<dbReference type="PANTHER" id="PTHR38790">
    <property type="entry name" value="2EXR DOMAIN-CONTAINING PROTEIN-RELATED"/>
    <property type="match status" value="1"/>
</dbReference>
<keyword evidence="4" id="KW-1185">Reference proteome</keyword>
<dbReference type="PANTHER" id="PTHR38790:SF4">
    <property type="entry name" value="2EXR DOMAIN-CONTAINING PROTEIN"/>
    <property type="match status" value="1"/>
</dbReference>
<comment type="caution">
    <text evidence="3">The sequence shown here is derived from an EMBL/GenBank/DDBJ whole genome shotgun (WGS) entry which is preliminary data.</text>
</comment>
<dbReference type="Pfam" id="PF24864">
    <property type="entry name" value="DUF7730"/>
    <property type="match status" value="1"/>
</dbReference>
<dbReference type="Proteomes" id="UP001280581">
    <property type="component" value="Unassembled WGS sequence"/>
</dbReference>
<dbReference type="EMBL" id="WVTA01000007">
    <property type="protein sequence ID" value="KAK3208632.1"/>
    <property type="molecule type" value="Genomic_DNA"/>
</dbReference>
<dbReference type="AlphaFoldDB" id="A0AAN6LYY2"/>
<protein>
    <recommendedName>
        <fullName evidence="2">DUF7730 domain-containing protein</fullName>
    </recommendedName>
</protein>
<gene>
    <name evidence="3" type="ORF">GRF29_77g1449021</name>
</gene>
<feature type="domain" description="DUF7730" evidence="2">
    <location>
        <begin position="87"/>
        <end position="180"/>
    </location>
</feature>
<reference evidence="3 4" key="1">
    <citation type="submission" date="2021-02" db="EMBL/GenBank/DDBJ databases">
        <title>Genome assembly of Pseudopithomyces chartarum.</title>
        <authorList>
            <person name="Jauregui R."/>
            <person name="Singh J."/>
            <person name="Voisey C."/>
        </authorList>
    </citation>
    <scope>NUCLEOTIDE SEQUENCE [LARGE SCALE GENOMIC DNA]</scope>
    <source>
        <strain evidence="3 4">AGR01</strain>
    </source>
</reference>
<feature type="region of interest" description="Disordered" evidence="1">
    <location>
        <begin position="1"/>
        <end position="24"/>
    </location>
</feature>
<proteinExistence type="predicted"/>
<organism evidence="3 4">
    <name type="scientific">Pseudopithomyces chartarum</name>
    <dbReference type="NCBI Taxonomy" id="1892770"/>
    <lineage>
        <taxon>Eukaryota</taxon>
        <taxon>Fungi</taxon>
        <taxon>Dikarya</taxon>
        <taxon>Ascomycota</taxon>
        <taxon>Pezizomycotina</taxon>
        <taxon>Dothideomycetes</taxon>
        <taxon>Pleosporomycetidae</taxon>
        <taxon>Pleosporales</taxon>
        <taxon>Massarineae</taxon>
        <taxon>Didymosphaeriaceae</taxon>
        <taxon>Pseudopithomyces</taxon>
    </lineage>
</organism>
<evidence type="ECO:0000259" key="2">
    <source>
        <dbReference type="Pfam" id="PF24864"/>
    </source>
</evidence>
<accession>A0AAN6LYY2</accession>
<name>A0AAN6LYY2_9PLEO</name>
<sequence>MSPARPSPTSALEQSKCAPKKQTRLPAFKITKPGVRRTNKKLPKALQRPVPPLGKIIPVNIGANGLLITNNIPGYLSAAVKRNSVESPLLRIDKSIRMRIWKYAMGGHTIEIRARKLQPSEDMLSVTSPLDAVSAYIGSVVHHGPKRTRPKTAFHLPEVCRQIYDETATLGYSSNHFSFIGEVSHKFGREDGPDGALEDWCHELLPAQVNAVTCIRPHWHDFQDYLSKANMRSFKQLFPRLEYLRVPSRAVNCDAKWPSRGDPMRKHLRQQSKEKIAALIKDQEGDEVEAILSSL</sequence>
<evidence type="ECO:0000313" key="4">
    <source>
        <dbReference type="Proteomes" id="UP001280581"/>
    </source>
</evidence>
<evidence type="ECO:0000313" key="3">
    <source>
        <dbReference type="EMBL" id="KAK3208632.1"/>
    </source>
</evidence>
<dbReference type="InterPro" id="IPR056632">
    <property type="entry name" value="DUF7730"/>
</dbReference>
<evidence type="ECO:0000256" key="1">
    <source>
        <dbReference type="SAM" id="MobiDB-lite"/>
    </source>
</evidence>